<dbReference type="CDD" id="cd15051">
    <property type="entry name" value="7tmA_Histamine_H2R"/>
    <property type="match status" value="1"/>
</dbReference>
<evidence type="ECO:0000313" key="13">
    <source>
        <dbReference type="RefSeq" id="XP_002740052.1"/>
    </source>
</evidence>
<evidence type="ECO:0000256" key="9">
    <source>
        <dbReference type="RuleBase" id="RU000688"/>
    </source>
</evidence>
<evidence type="ECO:0000256" key="1">
    <source>
        <dbReference type="ARBA" id="ARBA00004651"/>
    </source>
</evidence>
<keyword evidence="5 9" id="KW-0297">G-protein coupled receptor</keyword>
<keyword evidence="2" id="KW-1003">Cell membrane</keyword>
<dbReference type="PANTHER" id="PTHR24248">
    <property type="entry name" value="ADRENERGIC RECEPTOR-RELATED G-PROTEIN COUPLED RECEPTOR"/>
    <property type="match status" value="1"/>
</dbReference>
<evidence type="ECO:0000259" key="11">
    <source>
        <dbReference type="PROSITE" id="PS50262"/>
    </source>
</evidence>
<keyword evidence="3 9" id="KW-0812">Transmembrane</keyword>
<dbReference type="Pfam" id="PF00001">
    <property type="entry name" value="7tm_1"/>
    <property type="match status" value="1"/>
</dbReference>
<reference evidence="13" key="1">
    <citation type="submission" date="2025-08" db="UniProtKB">
        <authorList>
            <consortium name="RefSeq"/>
        </authorList>
    </citation>
    <scope>IDENTIFICATION</scope>
    <source>
        <tissue evidence="13">Testes</tissue>
    </source>
</reference>
<name>A0ABM0GYA8_SACKO</name>
<feature type="domain" description="G-protein coupled receptors family 1 profile" evidence="11">
    <location>
        <begin position="38"/>
        <end position="297"/>
    </location>
</feature>
<accession>A0ABM0GYA8</accession>
<keyword evidence="4 10" id="KW-1133">Transmembrane helix</keyword>
<dbReference type="SUPFAM" id="SSF81321">
    <property type="entry name" value="Family A G protein-coupled receptor-like"/>
    <property type="match status" value="1"/>
</dbReference>
<evidence type="ECO:0000256" key="2">
    <source>
        <dbReference type="ARBA" id="ARBA00022475"/>
    </source>
</evidence>
<dbReference type="InterPro" id="IPR000276">
    <property type="entry name" value="GPCR_Rhodpsn"/>
</dbReference>
<evidence type="ECO:0000256" key="7">
    <source>
        <dbReference type="ARBA" id="ARBA00023170"/>
    </source>
</evidence>
<dbReference type="PRINTS" id="PR00237">
    <property type="entry name" value="GPCRRHODOPSN"/>
</dbReference>
<protein>
    <submittedName>
        <fullName evidence="13">Tyramine receptor 2-like</fullName>
    </submittedName>
</protein>
<dbReference type="Gene3D" id="1.20.1070.10">
    <property type="entry name" value="Rhodopsin 7-helix transmembrane proteins"/>
    <property type="match status" value="1"/>
</dbReference>
<dbReference type="PROSITE" id="PS50262">
    <property type="entry name" value="G_PROTEIN_RECEP_F1_2"/>
    <property type="match status" value="1"/>
</dbReference>
<evidence type="ECO:0000256" key="6">
    <source>
        <dbReference type="ARBA" id="ARBA00023136"/>
    </source>
</evidence>
<dbReference type="SMART" id="SM01381">
    <property type="entry name" value="7TM_GPCR_Srsx"/>
    <property type="match status" value="1"/>
</dbReference>
<proteinExistence type="inferred from homology"/>
<organism evidence="12 13">
    <name type="scientific">Saccoglossus kowalevskii</name>
    <name type="common">Acorn worm</name>
    <dbReference type="NCBI Taxonomy" id="10224"/>
    <lineage>
        <taxon>Eukaryota</taxon>
        <taxon>Metazoa</taxon>
        <taxon>Hemichordata</taxon>
        <taxon>Enteropneusta</taxon>
        <taxon>Harrimaniidae</taxon>
        <taxon>Saccoglossus</taxon>
    </lineage>
</organism>
<feature type="transmembrane region" description="Helical" evidence="10">
    <location>
        <begin position="246"/>
        <end position="266"/>
    </location>
</feature>
<evidence type="ECO:0000256" key="3">
    <source>
        <dbReference type="ARBA" id="ARBA00022692"/>
    </source>
</evidence>
<evidence type="ECO:0000256" key="4">
    <source>
        <dbReference type="ARBA" id="ARBA00022989"/>
    </source>
</evidence>
<evidence type="ECO:0000256" key="10">
    <source>
        <dbReference type="SAM" id="Phobius"/>
    </source>
</evidence>
<dbReference type="RefSeq" id="XP_002740052.1">
    <property type="nucleotide sequence ID" value="XM_002740006.1"/>
</dbReference>
<dbReference type="PROSITE" id="PS00237">
    <property type="entry name" value="G_PROTEIN_RECEP_F1_1"/>
    <property type="match status" value="1"/>
</dbReference>
<evidence type="ECO:0000256" key="8">
    <source>
        <dbReference type="ARBA" id="ARBA00023224"/>
    </source>
</evidence>
<dbReference type="GeneID" id="100376539"/>
<feature type="transmembrane region" description="Helical" evidence="10">
    <location>
        <begin position="138"/>
        <end position="158"/>
    </location>
</feature>
<evidence type="ECO:0000256" key="5">
    <source>
        <dbReference type="ARBA" id="ARBA00023040"/>
    </source>
</evidence>
<keyword evidence="8 9" id="KW-0807">Transducer</keyword>
<dbReference type="PANTHER" id="PTHR24248:SF163">
    <property type="entry name" value="HISTAMINE H2 RECEPTOR-LIKE"/>
    <property type="match status" value="1"/>
</dbReference>
<keyword evidence="7 9" id="KW-0675">Receptor</keyword>
<comment type="subcellular location">
    <subcellularLocation>
        <location evidence="1">Cell membrane</location>
        <topology evidence="1">Multi-pass membrane protein</topology>
    </subcellularLocation>
</comment>
<keyword evidence="6 10" id="KW-0472">Membrane</keyword>
<feature type="transmembrane region" description="Helical" evidence="10">
    <location>
        <begin position="22"/>
        <end position="50"/>
    </location>
</feature>
<feature type="transmembrane region" description="Helical" evidence="10">
    <location>
        <begin position="96"/>
        <end position="117"/>
    </location>
</feature>
<keyword evidence="12" id="KW-1185">Reference proteome</keyword>
<dbReference type="InterPro" id="IPR017452">
    <property type="entry name" value="GPCR_Rhodpsn_7TM"/>
</dbReference>
<feature type="transmembrane region" description="Helical" evidence="10">
    <location>
        <begin position="184"/>
        <end position="208"/>
    </location>
</feature>
<feature type="transmembrane region" description="Helical" evidence="10">
    <location>
        <begin position="62"/>
        <end position="84"/>
    </location>
</feature>
<comment type="similarity">
    <text evidence="9">Belongs to the G-protein coupled receptor 1 family.</text>
</comment>
<dbReference type="Proteomes" id="UP000694865">
    <property type="component" value="Unplaced"/>
</dbReference>
<sequence length="349" mass="38955">MDNTTYISNEEADLFPNEAAKIVSIVTLAVIIFLTVVGNLLVIFSVIVFARLQTVTNYFVTSLAVADFLVGAVVLPFSTAYIYIQEWFYGVTWCNLWVSIDVCVCTASVLNLFAIAVDRYIAITSPFQYHIRMSPRNAAVAIAFVWVASVMMSVFPIMSGLNTTDYNIQNIDTPNACGFETNPYYTVIVGILAFWIPLIGMCLVYLSLFRTARTQARRIAAMDKAVAANNPNGTQAKRERKAAKTLGIIMGCFLVCWGPYIVYWTLSDVCKINVSYDGLNAMTWMGYLNSTLNPLIYAFFNKEFRRAFQKLLSCGKCQQLPSKWKDTVLHEPTQLSNAGVPMHIPVSDS</sequence>
<feature type="transmembrane region" description="Helical" evidence="10">
    <location>
        <begin position="281"/>
        <end position="300"/>
    </location>
</feature>
<gene>
    <name evidence="13" type="primary">LOC100376539</name>
</gene>
<evidence type="ECO:0000313" key="12">
    <source>
        <dbReference type="Proteomes" id="UP000694865"/>
    </source>
</evidence>